<dbReference type="RefSeq" id="YP_009021459.1">
    <property type="nucleotide sequence ID" value="NC_023859.1"/>
</dbReference>
<reference evidence="1 2" key="1">
    <citation type="journal article" date="2014" name="Arch. Virol.">
        <title>Complete genome sequence of a novel phage, vB_MoxS-ISF9, infecting methylotrophic Microbacterium: first report of a virulent Microbacterium phage.</title>
        <authorList>
            <person name="Zamani I."/>
            <person name="Bouzari M."/>
            <person name="Emtiazi G."/>
            <person name="Ghasemi S.M."/>
            <person name="Chang H.I."/>
        </authorList>
    </citation>
    <scope>NUCLEOTIDE SEQUENCE [LARGE SCALE GENOMIC DNA]</scope>
</reference>
<dbReference type="EMBL" id="KJ173786">
    <property type="protein sequence ID" value="AHL18484.1"/>
    <property type="molecule type" value="Genomic_DNA"/>
</dbReference>
<dbReference type="Proteomes" id="UP000019700">
    <property type="component" value="Genome"/>
</dbReference>
<evidence type="ECO:0000313" key="1">
    <source>
        <dbReference type="EMBL" id="AHL18484.1"/>
    </source>
</evidence>
<name>W8NNV0_9CAUD</name>
<proteinExistence type="predicted"/>
<dbReference type="KEGG" id="vg:18938325"/>
<dbReference type="GeneID" id="18938325"/>
<keyword evidence="2" id="KW-1185">Reference proteome</keyword>
<organism evidence="1 2">
    <name type="scientific">Microbacterium phage vB_MoxS-ISF9</name>
    <dbReference type="NCBI Taxonomy" id="1458670"/>
    <lineage>
        <taxon>Viruses</taxon>
        <taxon>Duplodnaviria</taxon>
        <taxon>Heunggongvirae</taxon>
        <taxon>Uroviricota</taxon>
        <taxon>Caudoviricetes</taxon>
        <taxon>Farahnazvirus</taxon>
        <taxon>Farahnazvirus ISF9</taxon>
    </lineage>
</organism>
<protein>
    <submittedName>
        <fullName evidence="1">Uncharacterized protein</fullName>
    </submittedName>
</protein>
<sequence>MKSVIQAAVDSGRPPLELLLDQPGRKRSRLDGILIKALYLQRAYEIEGYPIWVEESRDISFKAVPRVIRSLQAVEVAQEKAGDKAPKGQRWHAEPVLRPGAKWPTRADWEARKAGGEVVPEEGIDALAAREAEERAKALVEANPEAQRIVAEFRERFKNKADSMGG</sequence>
<evidence type="ECO:0000313" key="2">
    <source>
        <dbReference type="Proteomes" id="UP000019700"/>
    </source>
</evidence>
<gene>
    <name evidence="1" type="ORF">ISF9_014</name>
</gene>
<accession>W8NNV0</accession>